<name>A0ABM9AKP9_9BACT</name>
<accession>A0ABM9AKP9</accession>
<protein>
    <recommendedName>
        <fullName evidence="3">Lipocalin-like domain-containing protein</fullName>
    </recommendedName>
</protein>
<evidence type="ECO:0000313" key="2">
    <source>
        <dbReference type="Proteomes" id="UP000837932"/>
    </source>
</evidence>
<dbReference type="RefSeq" id="WP_238803829.1">
    <property type="nucleotide sequence ID" value="NZ_CAKLPY010000001.1"/>
</dbReference>
<comment type="caution">
    <text evidence="1">The sequence shown here is derived from an EMBL/GenBank/DDBJ whole genome shotgun (WGS) entry which is preliminary data.</text>
</comment>
<dbReference type="EMBL" id="CAKLPY010000001">
    <property type="protein sequence ID" value="CAH0994068.1"/>
    <property type="molecule type" value="Genomic_DNA"/>
</dbReference>
<sequence>MKNILFLAILFFAFSCKKSETVTEPTKIISANFWKLDRFSDLDGKTLSQNQLNSQAQALFGLDYEFREDNVTRAKDRITKQILNAGTWYLTDENSVKNLDIDILGFKGKFKVIELSKSKMVLQAENNKMISAGQFVNMEFLPAL</sequence>
<gene>
    <name evidence="1" type="ORF">EMA8858_00175</name>
</gene>
<reference evidence="1" key="1">
    <citation type="submission" date="2021-12" db="EMBL/GenBank/DDBJ databases">
        <authorList>
            <person name="Rodrigo-Torres L."/>
            <person name="Arahal R. D."/>
            <person name="Lucena T."/>
        </authorList>
    </citation>
    <scope>NUCLEOTIDE SEQUENCE</scope>
    <source>
        <strain evidence="1">CECT 8858</strain>
    </source>
</reference>
<evidence type="ECO:0008006" key="3">
    <source>
        <dbReference type="Google" id="ProtNLM"/>
    </source>
</evidence>
<proteinExistence type="predicted"/>
<dbReference type="Proteomes" id="UP000837932">
    <property type="component" value="Unassembled WGS sequence"/>
</dbReference>
<keyword evidence="2" id="KW-1185">Reference proteome</keyword>
<dbReference type="PROSITE" id="PS51257">
    <property type="entry name" value="PROKAR_LIPOPROTEIN"/>
    <property type="match status" value="1"/>
</dbReference>
<evidence type="ECO:0000313" key="1">
    <source>
        <dbReference type="EMBL" id="CAH0994068.1"/>
    </source>
</evidence>
<organism evidence="1 2">
    <name type="scientific">Emticicia aquatica</name>
    <dbReference type="NCBI Taxonomy" id="1681835"/>
    <lineage>
        <taxon>Bacteria</taxon>
        <taxon>Pseudomonadati</taxon>
        <taxon>Bacteroidota</taxon>
        <taxon>Cytophagia</taxon>
        <taxon>Cytophagales</taxon>
        <taxon>Leadbetterellaceae</taxon>
        <taxon>Emticicia</taxon>
    </lineage>
</organism>